<proteinExistence type="predicted"/>
<evidence type="ECO:0000313" key="9">
    <source>
        <dbReference type="Proteomes" id="UP001176521"/>
    </source>
</evidence>
<name>A0AAN6GH00_9BASI</name>
<comment type="caution">
    <text evidence="8">The sequence shown here is derived from an EMBL/GenBank/DDBJ whole genome shotgun (WGS) entry which is preliminary data.</text>
</comment>
<keyword evidence="5" id="KW-0479">Metal-binding</keyword>
<dbReference type="GO" id="GO:0038023">
    <property type="term" value="F:signaling receptor activity"/>
    <property type="evidence" value="ECO:0007669"/>
    <property type="project" value="TreeGrafter"/>
</dbReference>
<keyword evidence="5" id="KW-0862">Zinc</keyword>
<feature type="compositionally biased region" description="Low complexity" evidence="6">
    <location>
        <begin position="117"/>
        <end position="129"/>
    </location>
</feature>
<dbReference type="InterPro" id="IPR004254">
    <property type="entry name" value="AdipoR/HlyIII-related"/>
</dbReference>
<evidence type="ECO:0000313" key="8">
    <source>
        <dbReference type="EMBL" id="KAK0539978.1"/>
    </source>
</evidence>
<evidence type="ECO:0000256" key="1">
    <source>
        <dbReference type="ARBA" id="ARBA00004141"/>
    </source>
</evidence>
<gene>
    <name evidence="8" type="primary">IZH3</name>
    <name evidence="8" type="ORF">OC842_000722</name>
</gene>
<dbReference type="EMBL" id="JAPDMQ010000021">
    <property type="protein sequence ID" value="KAK0539978.1"/>
    <property type="molecule type" value="Genomic_DNA"/>
</dbReference>
<keyword evidence="9" id="KW-1185">Reference proteome</keyword>
<keyword evidence="4 7" id="KW-0472">Membrane</keyword>
<comment type="subcellular location">
    <subcellularLocation>
        <location evidence="1">Membrane</location>
        <topology evidence="1">Multi-pass membrane protein</topology>
    </subcellularLocation>
</comment>
<dbReference type="Pfam" id="PF03006">
    <property type="entry name" value="HlyIII"/>
    <property type="match status" value="1"/>
</dbReference>
<feature type="compositionally biased region" description="Low complexity" evidence="6">
    <location>
        <begin position="59"/>
        <end position="68"/>
    </location>
</feature>
<sequence length="577" mass="64244">MPARRRSSIDSAGTHPARPVASPDAASSATKLRKTAEADSTSSSNSSPTMAPGFRFPPSSSSSAAAAAIEDRGNSSTLVSRKHVQPPVASRHSMDDVPRRRRRMTTGSEEETEADYSSSASSSGSNAPNPSCPRPDWDASKHSPVTFSERARQLREKRRSLPNLDRFTSAFDRIQFDASAWQQKLPQISMDEIMTSLELKLAQSRASAVESFHKAEDALYAAALDLARGGQKLIRYEHLPHLWRNNAHILSGYRFIPIERWPALIRSTFEIHNETGNIMTHLVGIAIIVPLFWPYKDGHPWALDIHTTPMDRLVQTIYLIAAIKCLALSVSWHVMAGCSHPGWFETFACIDYTGVAWLVSASVFTVIYNEFYCQPNLAIFYSFTTLCVGIAGATLPWAKWFNTREAKMWRVAVFLSMAFASLLPFTHAAYEHGLSKTASFVMPIVPSLLAYVFGIFIYALEIPERFAPGRFDIFGHAHQIWHASIIVAILLHWRAVIIWHQNRFEFSCAIDETPLEDLIQQSMGALWLSKAGGLHGIEGLGKADETVHEWRRVLGRLGGGIVGRAWDAGVDWIQAVW</sequence>
<feature type="binding site" evidence="5">
    <location>
        <position position="478"/>
    </location>
    <ligand>
        <name>Zn(2+)</name>
        <dbReference type="ChEBI" id="CHEBI:29105"/>
    </ligand>
</feature>
<dbReference type="GO" id="GO:0016020">
    <property type="term" value="C:membrane"/>
    <property type="evidence" value="ECO:0007669"/>
    <property type="project" value="UniProtKB-SubCell"/>
</dbReference>
<dbReference type="PANTHER" id="PTHR20855">
    <property type="entry name" value="ADIPOR/PROGESTIN RECEPTOR-RELATED"/>
    <property type="match status" value="1"/>
</dbReference>
<feature type="binding site" evidence="5">
    <location>
        <position position="333"/>
    </location>
    <ligand>
        <name>Zn(2+)</name>
        <dbReference type="ChEBI" id="CHEBI:29105"/>
    </ligand>
</feature>
<organism evidence="8 9">
    <name type="scientific">Tilletia horrida</name>
    <dbReference type="NCBI Taxonomy" id="155126"/>
    <lineage>
        <taxon>Eukaryota</taxon>
        <taxon>Fungi</taxon>
        <taxon>Dikarya</taxon>
        <taxon>Basidiomycota</taxon>
        <taxon>Ustilaginomycotina</taxon>
        <taxon>Exobasidiomycetes</taxon>
        <taxon>Tilletiales</taxon>
        <taxon>Tilletiaceae</taxon>
        <taxon>Tilletia</taxon>
    </lineage>
</organism>
<accession>A0AAN6GH00</accession>
<evidence type="ECO:0000256" key="4">
    <source>
        <dbReference type="ARBA" id="ARBA00023136"/>
    </source>
</evidence>
<reference evidence="8" key="1">
    <citation type="journal article" date="2023" name="PhytoFront">
        <title>Draft Genome Resources of Seven Strains of Tilletia horrida, Causal Agent of Kernel Smut of Rice.</title>
        <authorList>
            <person name="Khanal S."/>
            <person name="Antony Babu S."/>
            <person name="Zhou X.G."/>
        </authorList>
    </citation>
    <scope>NUCLEOTIDE SEQUENCE</scope>
    <source>
        <strain evidence="8">TX3</strain>
    </source>
</reference>
<dbReference type="PANTHER" id="PTHR20855:SF97">
    <property type="entry name" value="ADIPOR-LIKE RECEPTOR IZH3-RELATED"/>
    <property type="match status" value="1"/>
</dbReference>
<keyword evidence="2 7" id="KW-0812">Transmembrane</keyword>
<protein>
    <submittedName>
        <fullName evidence="8">Inc metabolism membrane protein</fullName>
    </submittedName>
</protein>
<feature type="transmembrane region" description="Helical" evidence="7">
    <location>
        <begin position="409"/>
        <end position="428"/>
    </location>
</feature>
<evidence type="ECO:0000256" key="7">
    <source>
        <dbReference type="SAM" id="Phobius"/>
    </source>
</evidence>
<dbReference type="GO" id="GO:0006882">
    <property type="term" value="P:intracellular zinc ion homeostasis"/>
    <property type="evidence" value="ECO:0007669"/>
    <property type="project" value="TreeGrafter"/>
</dbReference>
<feature type="transmembrane region" description="Helical" evidence="7">
    <location>
        <begin position="347"/>
        <end position="367"/>
    </location>
</feature>
<evidence type="ECO:0000256" key="6">
    <source>
        <dbReference type="SAM" id="MobiDB-lite"/>
    </source>
</evidence>
<feature type="transmembrane region" description="Helical" evidence="7">
    <location>
        <begin position="276"/>
        <end position="295"/>
    </location>
</feature>
<dbReference type="AlphaFoldDB" id="A0AAN6GH00"/>
<feature type="binding site" evidence="5">
    <location>
        <position position="482"/>
    </location>
    <ligand>
        <name>Zn(2+)</name>
        <dbReference type="ChEBI" id="CHEBI:29105"/>
    </ligand>
</feature>
<dbReference type="Proteomes" id="UP001176521">
    <property type="component" value="Unassembled WGS sequence"/>
</dbReference>
<evidence type="ECO:0000256" key="5">
    <source>
        <dbReference type="PIRSR" id="PIRSR604254-1"/>
    </source>
</evidence>
<feature type="transmembrane region" description="Helical" evidence="7">
    <location>
        <begin position="440"/>
        <end position="460"/>
    </location>
</feature>
<feature type="transmembrane region" description="Helical" evidence="7">
    <location>
        <begin position="315"/>
        <end position="335"/>
    </location>
</feature>
<feature type="transmembrane region" description="Helical" evidence="7">
    <location>
        <begin position="480"/>
        <end position="499"/>
    </location>
</feature>
<feature type="transmembrane region" description="Helical" evidence="7">
    <location>
        <begin position="379"/>
        <end position="397"/>
    </location>
</feature>
<evidence type="ECO:0000256" key="3">
    <source>
        <dbReference type="ARBA" id="ARBA00022989"/>
    </source>
</evidence>
<evidence type="ECO:0000256" key="2">
    <source>
        <dbReference type="ARBA" id="ARBA00022692"/>
    </source>
</evidence>
<feature type="region of interest" description="Disordered" evidence="6">
    <location>
        <begin position="1"/>
        <end position="154"/>
    </location>
</feature>
<keyword evidence="3 7" id="KW-1133">Transmembrane helix</keyword>
<dbReference type="GO" id="GO:0046872">
    <property type="term" value="F:metal ion binding"/>
    <property type="evidence" value="ECO:0007669"/>
    <property type="project" value="UniProtKB-KW"/>
</dbReference>